<dbReference type="GO" id="GO:0000381">
    <property type="term" value="P:regulation of alternative mRNA splicing, via spliceosome"/>
    <property type="evidence" value="ECO:0007669"/>
    <property type="project" value="TreeGrafter"/>
</dbReference>
<dbReference type="InterPro" id="IPR002999">
    <property type="entry name" value="Tudor"/>
</dbReference>
<feature type="compositionally biased region" description="Gly residues" evidence="12">
    <location>
        <begin position="242"/>
        <end position="251"/>
    </location>
</feature>
<dbReference type="SUPFAM" id="SSF63748">
    <property type="entry name" value="Tudor/PWWP/MBT"/>
    <property type="match status" value="1"/>
</dbReference>
<evidence type="ECO:0000256" key="5">
    <source>
        <dbReference type="ARBA" id="ARBA00022728"/>
    </source>
</evidence>
<accession>A0A0B6ZY89</accession>
<dbReference type="GO" id="GO:0005737">
    <property type="term" value="C:cytoplasm"/>
    <property type="evidence" value="ECO:0007669"/>
    <property type="project" value="InterPro"/>
</dbReference>
<evidence type="ECO:0000256" key="8">
    <source>
        <dbReference type="ARBA" id="ARBA00037618"/>
    </source>
</evidence>
<evidence type="ECO:0000256" key="6">
    <source>
        <dbReference type="ARBA" id="ARBA00023187"/>
    </source>
</evidence>
<evidence type="ECO:0000259" key="13">
    <source>
        <dbReference type="PROSITE" id="PS50304"/>
    </source>
</evidence>
<sequence length="265" mass="29792">ETLKAKHQRRNVLRLYHTMASSDDLKTYELQLQQVEAALTTDPTNEELLKLQKDLQEVIHLTTELISVPNAATKGSGTVSTSSSSRGQGQQVSGEDQNESQPNWKIGDKCMAIWEEDGQYYEALVEEVLEDGTCTVTYTGWNNSTVCPIWQLRTVDPTLKRGIKGDKVADAKKSKKDLIAEQREYKKKKALKKAQRMKQLDEEHEQDKNKWLDFNHKAFSKSSKGKVKKSIFATPDSVGGKVGVGTCGSGGKPMTSYQHQEKWKK</sequence>
<comment type="similarity">
    <text evidence="3">Belongs to the SMN family.</text>
</comment>
<evidence type="ECO:0000256" key="10">
    <source>
        <dbReference type="ARBA" id="ARBA00042567"/>
    </source>
</evidence>
<evidence type="ECO:0000256" key="11">
    <source>
        <dbReference type="SAM" id="Coils"/>
    </source>
</evidence>
<keyword evidence="6" id="KW-0508">mRNA splicing</keyword>
<feature type="coiled-coil region" evidence="11">
    <location>
        <begin position="168"/>
        <end position="207"/>
    </location>
</feature>
<dbReference type="GO" id="GO:0008380">
    <property type="term" value="P:RNA splicing"/>
    <property type="evidence" value="ECO:0007669"/>
    <property type="project" value="UniProtKB-KW"/>
</dbReference>
<dbReference type="PROSITE" id="PS50304">
    <property type="entry name" value="TUDOR"/>
    <property type="match status" value="1"/>
</dbReference>
<keyword evidence="11" id="KW-0175">Coiled coil</keyword>
<evidence type="ECO:0000313" key="14">
    <source>
        <dbReference type="EMBL" id="CEK73513.1"/>
    </source>
</evidence>
<proteinExistence type="inferred from homology"/>
<dbReference type="GO" id="GO:0016607">
    <property type="term" value="C:nuclear speck"/>
    <property type="evidence" value="ECO:0007669"/>
    <property type="project" value="UniProtKB-SubCell"/>
</dbReference>
<feature type="non-terminal residue" evidence="14">
    <location>
        <position position="1"/>
    </location>
</feature>
<keyword evidence="4" id="KW-0507">mRNA processing</keyword>
<dbReference type="InterPro" id="IPR010304">
    <property type="entry name" value="SMN_Tudor"/>
</dbReference>
<comment type="subcellular location">
    <subcellularLocation>
        <location evidence="1">Nucleus speckle</location>
    </subcellularLocation>
    <subcellularLocation>
        <location evidence="2">Nucleus</location>
        <location evidence="2">Cajal body</location>
    </subcellularLocation>
</comment>
<comment type="function">
    <text evidence="8">Involved in spliceosome assembly.</text>
</comment>
<evidence type="ECO:0000256" key="7">
    <source>
        <dbReference type="ARBA" id="ARBA00023242"/>
    </source>
</evidence>
<dbReference type="AlphaFoldDB" id="A0A0B6ZY89"/>
<dbReference type="SMART" id="SM00333">
    <property type="entry name" value="TUDOR"/>
    <property type="match status" value="1"/>
</dbReference>
<dbReference type="PANTHER" id="PTHR13681">
    <property type="entry name" value="SURVIVAL OF MOTOR NEURON-RELATED-SPLICING FACTOR 30-RELATED"/>
    <property type="match status" value="1"/>
</dbReference>
<organism evidence="14">
    <name type="scientific">Arion vulgaris</name>
    <dbReference type="NCBI Taxonomy" id="1028688"/>
    <lineage>
        <taxon>Eukaryota</taxon>
        <taxon>Metazoa</taxon>
        <taxon>Spiralia</taxon>
        <taxon>Lophotrochozoa</taxon>
        <taxon>Mollusca</taxon>
        <taxon>Gastropoda</taxon>
        <taxon>Heterobranchia</taxon>
        <taxon>Euthyneura</taxon>
        <taxon>Panpulmonata</taxon>
        <taxon>Eupulmonata</taxon>
        <taxon>Stylommatophora</taxon>
        <taxon>Helicina</taxon>
        <taxon>Arionoidea</taxon>
        <taxon>Arionidae</taxon>
        <taxon>Arion</taxon>
    </lineage>
</organism>
<dbReference type="GO" id="GO:0015030">
    <property type="term" value="C:Cajal body"/>
    <property type="evidence" value="ECO:0007669"/>
    <property type="project" value="UniProtKB-SubCell"/>
</dbReference>
<dbReference type="PANTHER" id="PTHR13681:SF26">
    <property type="entry name" value="SURVIVAL OF MOTOR NEURON-RELATED-SPLICING FACTOR 30"/>
    <property type="match status" value="1"/>
</dbReference>
<gene>
    <name evidence="14" type="primary">ORF87060</name>
</gene>
<evidence type="ECO:0000256" key="12">
    <source>
        <dbReference type="SAM" id="MobiDB-lite"/>
    </source>
</evidence>
<dbReference type="CDD" id="cd20399">
    <property type="entry name" value="Tudor_SPF30"/>
    <property type="match status" value="1"/>
</dbReference>
<feature type="region of interest" description="Disordered" evidence="12">
    <location>
        <begin position="242"/>
        <end position="265"/>
    </location>
</feature>
<dbReference type="Gene3D" id="2.30.30.140">
    <property type="match status" value="1"/>
</dbReference>
<evidence type="ECO:0000256" key="3">
    <source>
        <dbReference type="ARBA" id="ARBA00005371"/>
    </source>
</evidence>
<evidence type="ECO:0000256" key="2">
    <source>
        <dbReference type="ARBA" id="ARBA00004408"/>
    </source>
</evidence>
<dbReference type="EMBL" id="HACG01026648">
    <property type="protein sequence ID" value="CEK73513.1"/>
    <property type="molecule type" value="Transcribed_RNA"/>
</dbReference>
<evidence type="ECO:0000256" key="9">
    <source>
        <dbReference type="ARBA" id="ARBA00041083"/>
    </source>
</evidence>
<dbReference type="Pfam" id="PF06003">
    <property type="entry name" value="SMN_Tudor"/>
    <property type="match status" value="1"/>
</dbReference>
<evidence type="ECO:0000256" key="1">
    <source>
        <dbReference type="ARBA" id="ARBA00004324"/>
    </source>
</evidence>
<keyword evidence="5" id="KW-0747">Spliceosome</keyword>
<feature type="domain" description="Tudor" evidence="13">
    <location>
        <begin position="103"/>
        <end position="162"/>
    </location>
</feature>
<dbReference type="GO" id="GO:0003723">
    <property type="term" value="F:RNA binding"/>
    <property type="evidence" value="ECO:0007669"/>
    <property type="project" value="InterPro"/>
</dbReference>
<name>A0A0B6ZY89_9EUPU</name>
<evidence type="ECO:0000256" key="4">
    <source>
        <dbReference type="ARBA" id="ARBA00022664"/>
    </source>
</evidence>
<reference evidence="14" key="1">
    <citation type="submission" date="2014-12" db="EMBL/GenBank/DDBJ databases">
        <title>Insight into the proteome of Arion vulgaris.</title>
        <authorList>
            <person name="Aradska J."/>
            <person name="Bulat T."/>
            <person name="Smidak R."/>
            <person name="Sarate P."/>
            <person name="Gangsoo J."/>
            <person name="Sialana F."/>
            <person name="Bilban M."/>
            <person name="Lubec G."/>
        </authorList>
    </citation>
    <scope>NUCLEOTIDE SEQUENCE</scope>
    <source>
        <tissue evidence="14">Skin</tissue>
    </source>
</reference>
<protein>
    <recommendedName>
        <fullName evidence="9">Survival of motor neuron-related-splicing factor 30</fullName>
    </recommendedName>
    <alternativeName>
        <fullName evidence="10">Survival motor neuron domain-containing protein 1</fullName>
    </alternativeName>
</protein>
<keyword evidence="7" id="KW-0539">Nucleus</keyword>
<dbReference type="GO" id="GO:0071011">
    <property type="term" value="C:precatalytic spliceosome"/>
    <property type="evidence" value="ECO:0007669"/>
    <property type="project" value="TreeGrafter"/>
</dbReference>
<feature type="region of interest" description="Disordered" evidence="12">
    <location>
        <begin position="72"/>
        <end position="103"/>
    </location>
</feature>
<feature type="compositionally biased region" description="Low complexity" evidence="12">
    <location>
        <begin position="75"/>
        <end position="94"/>
    </location>
</feature>
<dbReference type="GO" id="GO:0006397">
    <property type="term" value="P:mRNA processing"/>
    <property type="evidence" value="ECO:0007669"/>
    <property type="project" value="UniProtKB-KW"/>
</dbReference>